<dbReference type="STRING" id="1121950.SAMN02745243_01071"/>
<dbReference type="InterPro" id="IPR011109">
    <property type="entry name" value="DNA_bind_recombinase_dom"/>
</dbReference>
<dbReference type="PANTHER" id="PTHR30461:SF23">
    <property type="entry name" value="DNA RECOMBINASE-RELATED"/>
    <property type="match status" value="1"/>
</dbReference>
<keyword evidence="5" id="KW-1185">Reference proteome</keyword>
<dbReference type="SUPFAM" id="SSF53041">
    <property type="entry name" value="Resolvase-like"/>
    <property type="match status" value="1"/>
</dbReference>
<dbReference type="Pfam" id="PF00239">
    <property type="entry name" value="Resolvase"/>
    <property type="match status" value="1"/>
</dbReference>
<accession>A0A1M6L2B1</accession>
<evidence type="ECO:0000259" key="3">
    <source>
        <dbReference type="PROSITE" id="PS51737"/>
    </source>
</evidence>
<dbReference type="CDD" id="cd00338">
    <property type="entry name" value="Ser_Recombinase"/>
    <property type="match status" value="1"/>
</dbReference>
<feature type="domain" description="Recombinase" evidence="3">
    <location>
        <begin position="175"/>
        <end position="299"/>
    </location>
</feature>
<gene>
    <name evidence="4" type="ORF">SAMN02745243_01071</name>
</gene>
<dbReference type="GO" id="GO:0003677">
    <property type="term" value="F:DNA binding"/>
    <property type="evidence" value="ECO:0007669"/>
    <property type="project" value="InterPro"/>
</dbReference>
<dbReference type="SMART" id="SM00857">
    <property type="entry name" value="Resolvase"/>
    <property type="match status" value="1"/>
</dbReference>
<dbReference type="PANTHER" id="PTHR30461">
    <property type="entry name" value="DNA-INVERTASE FROM LAMBDOID PROPHAGE"/>
    <property type="match status" value="1"/>
</dbReference>
<evidence type="ECO:0000259" key="2">
    <source>
        <dbReference type="PROSITE" id="PS51736"/>
    </source>
</evidence>
<dbReference type="Pfam" id="PF13408">
    <property type="entry name" value="Zn_ribbon_recom"/>
    <property type="match status" value="1"/>
</dbReference>
<proteinExistence type="predicted"/>
<dbReference type="InterPro" id="IPR038109">
    <property type="entry name" value="DNA_bind_recomb_sf"/>
</dbReference>
<dbReference type="InterPro" id="IPR025827">
    <property type="entry name" value="Zn_ribbon_recom_dom"/>
</dbReference>
<feature type="region of interest" description="Disordered" evidence="1">
    <location>
        <begin position="403"/>
        <end position="430"/>
    </location>
</feature>
<sequence>MANSRITQIEFAPRVPFEGKRVAAYARVSSGKDAMLQSLASQVSYYSDRIQKHCGWEYVGVYADEAKTGTKDSRESFQRLLADCRAWKIDMVITKSISRFARNTVTLLSTVRELKTLGIDVFFEEQNIHSISADGELMLTILASYAQEESLSVSENQKWRVRKNFEEGKPWDCTMLGYRVKDGVFQIVPEEAKTVCLVFSLFLEGYGKQAIANRLNEMGIPTRMNKSWCQATISKMLRNEKYAGDLLLQKTFRTDHLSKQTKINRGELPQYFVQEAHEPIIDRATFEAVQEELSRRATAVIVKPGSETAFTGKIRCGICGKNYRRKTTPTGFVWICATFNTKGKKHCASKQIPEETLKAECAAMLGTDGFDAAVFSERIALITAQQNNQLEFHFKDGTAATTRWQDRSRRESWTEDKRQKAREKATRRNG</sequence>
<dbReference type="OrthoDB" id="9769353at2"/>
<dbReference type="EMBL" id="FQZY01000013">
    <property type="protein sequence ID" value="SHJ65360.1"/>
    <property type="molecule type" value="Genomic_DNA"/>
</dbReference>
<dbReference type="Gene3D" id="3.40.50.1390">
    <property type="entry name" value="Resolvase, N-terminal catalytic domain"/>
    <property type="match status" value="1"/>
</dbReference>
<evidence type="ECO:0000313" key="5">
    <source>
        <dbReference type="Proteomes" id="UP000184301"/>
    </source>
</evidence>
<feature type="domain" description="Resolvase/invertase-type recombinase catalytic" evidence="2">
    <location>
        <begin position="21"/>
        <end position="168"/>
    </location>
</feature>
<reference evidence="4 5" key="1">
    <citation type="submission" date="2016-11" db="EMBL/GenBank/DDBJ databases">
        <authorList>
            <person name="Jaros S."/>
            <person name="Januszkiewicz K."/>
            <person name="Wedrychowicz H."/>
        </authorList>
    </citation>
    <scope>NUCLEOTIDE SEQUENCE [LARGE SCALE GENOMIC DNA]</scope>
    <source>
        <strain evidence="4 5">DSM 15480</strain>
    </source>
</reference>
<dbReference type="RefSeq" id="WP_073106506.1">
    <property type="nucleotide sequence ID" value="NZ_FQZY01000013.1"/>
</dbReference>
<dbReference type="GO" id="GO:0000150">
    <property type="term" value="F:DNA strand exchange activity"/>
    <property type="evidence" value="ECO:0007669"/>
    <property type="project" value="InterPro"/>
</dbReference>
<organism evidence="4 5">
    <name type="scientific">Hespellia stercorisuis DSM 15480</name>
    <dbReference type="NCBI Taxonomy" id="1121950"/>
    <lineage>
        <taxon>Bacteria</taxon>
        <taxon>Bacillati</taxon>
        <taxon>Bacillota</taxon>
        <taxon>Clostridia</taxon>
        <taxon>Lachnospirales</taxon>
        <taxon>Lachnospiraceae</taxon>
        <taxon>Hespellia</taxon>
    </lineage>
</organism>
<dbReference type="Pfam" id="PF07508">
    <property type="entry name" value="Recombinase"/>
    <property type="match status" value="1"/>
</dbReference>
<dbReference type="InterPro" id="IPR006119">
    <property type="entry name" value="Resolv_N"/>
</dbReference>
<evidence type="ECO:0000256" key="1">
    <source>
        <dbReference type="SAM" id="MobiDB-lite"/>
    </source>
</evidence>
<dbReference type="Gene3D" id="3.90.1750.20">
    <property type="entry name" value="Putative Large Serine Recombinase, Chain B, Domain 2"/>
    <property type="match status" value="1"/>
</dbReference>
<dbReference type="InterPro" id="IPR036162">
    <property type="entry name" value="Resolvase-like_N_sf"/>
</dbReference>
<dbReference type="PROSITE" id="PS51736">
    <property type="entry name" value="RECOMBINASES_3"/>
    <property type="match status" value="1"/>
</dbReference>
<protein>
    <submittedName>
        <fullName evidence="4">Site-specific DNA recombinase</fullName>
    </submittedName>
</protein>
<dbReference type="Proteomes" id="UP000184301">
    <property type="component" value="Unassembled WGS sequence"/>
</dbReference>
<feature type="compositionally biased region" description="Basic and acidic residues" evidence="1">
    <location>
        <begin position="404"/>
        <end position="430"/>
    </location>
</feature>
<evidence type="ECO:0000313" key="4">
    <source>
        <dbReference type="EMBL" id="SHJ65360.1"/>
    </source>
</evidence>
<dbReference type="PROSITE" id="PS51737">
    <property type="entry name" value="RECOMBINASE_DNA_BIND"/>
    <property type="match status" value="1"/>
</dbReference>
<name>A0A1M6L2B1_9FIRM</name>
<dbReference type="AlphaFoldDB" id="A0A1M6L2B1"/>
<dbReference type="InterPro" id="IPR050639">
    <property type="entry name" value="SSR_resolvase"/>
</dbReference>